<dbReference type="HAMAP" id="MF_00484">
    <property type="entry name" value="Glycogen_synth"/>
    <property type="match status" value="1"/>
</dbReference>
<dbReference type="RefSeq" id="WP_231011500.1">
    <property type="nucleotide sequence ID" value="NZ_BAAAEW010000014.1"/>
</dbReference>
<evidence type="ECO:0000256" key="2">
    <source>
        <dbReference type="ARBA" id="ARBA00002764"/>
    </source>
</evidence>
<comment type="function">
    <text evidence="2 8">Synthesizes alpha-1,4-glucan chains using ADP-glucose.</text>
</comment>
<dbReference type="EMBL" id="BAAAEW010000014">
    <property type="protein sequence ID" value="GAA0751928.1"/>
    <property type="molecule type" value="Genomic_DNA"/>
</dbReference>
<evidence type="ECO:0000313" key="11">
    <source>
        <dbReference type="EMBL" id="GAA0751928.1"/>
    </source>
</evidence>
<dbReference type="InterPro" id="IPR013534">
    <property type="entry name" value="Starch_synth_cat_dom"/>
</dbReference>
<dbReference type="SUPFAM" id="SSF53756">
    <property type="entry name" value="UDP-Glycosyltransferase/glycogen phosphorylase"/>
    <property type="match status" value="1"/>
</dbReference>
<dbReference type="Gene3D" id="3.40.50.2000">
    <property type="entry name" value="Glycogen Phosphorylase B"/>
    <property type="match status" value="2"/>
</dbReference>
<organism evidence="11 12">
    <name type="scientific">Ideonella azotifigens</name>
    <dbReference type="NCBI Taxonomy" id="513160"/>
    <lineage>
        <taxon>Bacteria</taxon>
        <taxon>Pseudomonadati</taxon>
        <taxon>Pseudomonadota</taxon>
        <taxon>Betaproteobacteria</taxon>
        <taxon>Burkholderiales</taxon>
        <taxon>Sphaerotilaceae</taxon>
        <taxon>Ideonella</taxon>
    </lineage>
</organism>
<dbReference type="PANTHER" id="PTHR45825">
    <property type="entry name" value="GRANULE-BOUND STARCH SYNTHASE 1, CHLOROPLASTIC/AMYLOPLASTIC"/>
    <property type="match status" value="1"/>
</dbReference>
<dbReference type="InterPro" id="IPR011835">
    <property type="entry name" value="GS/SS"/>
</dbReference>
<dbReference type="NCBIfam" id="NF001899">
    <property type="entry name" value="PRK00654.1-2"/>
    <property type="match status" value="1"/>
</dbReference>
<dbReference type="NCBIfam" id="TIGR02095">
    <property type="entry name" value="glgA"/>
    <property type="match status" value="1"/>
</dbReference>
<comment type="similarity">
    <text evidence="4 8">Belongs to the glycosyltransferase 1 family. Bacterial/plant glycogen synthase subfamily.</text>
</comment>
<evidence type="ECO:0000313" key="12">
    <source>
        <dbReference type="Proteomes" id="UP001500279"/>
    </source>
</evidence>
<dbReference type="EC" id="2.4.1.21" evidence="8"/>
<evidence type="ECO:0000259" key="9">
    <source>
        <dbReference type="Pfam" id="PF00534"/>
    </source>
</evidence>
<dbReference type="InterPro" id="IPR001296">
    <property type="entry name" value="Glyco_trans_1"/>
</dbReference>
<keyword evidence="6 8" id="KW-0808">Transferase</keyword>
<reference evidence="11 12" key="1">
    <citation type="journal article" date="2019" name="Int. J. Syst. Evol. Microbiol.">
        <title>The Global Catalogue of Microorganisms (GCM) 10K type strain sequencing project: providing services to taxonomists for standard genome sequencing and annotation.</title>
        <authorList>
            <consortium name="The Broad Institute Genomics Platform"/>
            <consortium name="The Broad Institute Genome Sequencing Center for Infectious Disease"/>
            <person name="Wu L."/>
            <person name="Ma J."/>
        </authorList>
    </citation>
    <scope>NUCLEOTIDE SEQUENCE [LARGE SCALE GENOMIC DNA]</scope>
    <source>
        <strain evidence="11 12">JCM 15503</strain>
    </source>
</reference>
<accession>A0ABN1K180</accession>
<feature type="domain" description="Starch synthase catalytic" evidence="10">
    <location>
        <begin position="2"/>
        <end position="237"/>
    </location>
</feature>
<comment type="pathway">
    <text evidence="3 8">Glycan biosynthesis; glycogen biosynthesis.</text>
</comment>
<gene>
    <name evidence="8 11" type="primary">glgA</name>
    <name evidence="11" type="ORF">GCM10009107_25200</name>
</gene>
<evidence type="ECO:0000256" key="4">
    <source>
        <dbReference type="ARBA" id="ARBA00010281"/>
    </source>
</evidence>
<evidence type="ECO:0000256" key="1">
    <source>
        <dbReference type="ARBA" id="ARBA00001478"/>
    </source>
</evidence>
<sequence>MRVLQVCAEIFPLLKTGGLADVAGALPAALQAAGADARVLLPGFDAVLAGLTEPALVAELPARGQVPAARLLYGQLPAANTSGYVIESPALYQRAGGPYADGNQQPYADNHLRFARLGWAAAELAQGADAYWRPALVHAHDWHAGLAPACLRALGSPAASVFTIHNLAYQGSFDARHFAELGLPPEFFGVDGVEFHGGLNFMKAGLFFADHLSTVSPTYAREIQQPEQGMGLDGLLRTRSAVLHGILNGVDPAVWDPAHDPAITATYEPRRLGRKALNKAALQAAMGLALVPDSPLFIVVSRLTEQKGLHLVQAAVPGLVACGAQFALLGSGDPGMEAAFRKLAEETPASVAVRIGYDELFAHQLVAGGDVIMVPSRFEPCGLTQLYGLRYGTLPLVRRVGGLADTVTDCSLEALDDGSATGMVFDSFDEAGLATALRRALALYRRPRDWRAVQRNAMAQRHDWGVAAEAYLAMYRAALGH</sequence>
<evidence type="ECO:0000256" key="6">
    <source>
        <dbReference type="ARBA" id="ARBA00022679"/>
    </source>
</evidence>
<evidence type="ECO:0000256" key="3">
    <source>
        <dbReference type="ARBA" id="ARBA00004964"/>
    </source>
</evidence>
<protein>
    <recommendedName>
        <fullName evidence="8">Glycogen synthase</fullName>
        <ecNumber evidence="8">2.4.1.21</ecNumber>
    </recommendedName>
    <alternativeName>
        <fullName evidence="8">Starch [bacterial glycogen] synthase</fullName>
    </alternativeName>
</protein>
<proteinExistence type="inferred from homology"/>
<dbReference type="Pfam" id="PF08323">
    <property type="entry name" value="Glyco_transf_5"/>
    <property type="match status" value="1"/>
</dbReference>
<feature type="domain" description="Glycosyl transferase family 1" evidence="9">
    <location>
        <begin position="292"/>
        <end position="451"/>
    </location>
</feature>
<keyword evidence="5 8" id="KW-0328">Glycosyltransferase</keyword>
<keyword evidence="12" id="KW-1185">Reference proteome</keyword>
<dbReference type="PANTHER" id="PTHR45825:SF11">
    <property type="entry name" value="ALPHA AMYLASE DOMAIN-CONTAINING PROTEIN"/>
    <property type="match status" value="1"/>
</dbReference>
<feature type="binding site" evidence="8">
    <location>
        <position position="15"/>
    </location>
    <ligand>
        <name>ADP-alpha-D-glucose</name>
        <dbReference type="ChEBI" id="CHEBI:57498"/>
    </ligand>
</feature>
<dbReference type="Proteomes" id="UP001500279">
    <property type="component" value="Unassembled WGS sequence"/>
</dbReference>
<dbReference type="Pfam" id="PF00534">
    <property type="entry name" value="Glycos_transf_1"/>
    <property type="match status" value="1"/>
</dbReference>
<keyword evidence="7 8" id="KW-0320">Glycogen biosynthesis</keyword>
<evidence type="ECO:0000256" key="7">
    <source>
        <dbReference type="ARBA" id="ARBA00023056"/>
    </source>
</evidence>
<comment type="caution">
    <text evidence="11">The sequence shown here is derived from an EMBL/GenBank/DDBJ whole genome shotgun (WGS) entry which is preliminary data.</text>
</comment>
<evidence type="ECO:0000256" key="5">
    <source>
        <dbReference type="ARBA" id="ARBA00022676"/>
    </source>
</evidence>
<comment type="catalytic activity">
    <reaction evidence="1 8">
        <text>[(1-&gt;4)-alpha-D-glucosyl](n) + ADP-alpha-D-glucose = [(1-&gt;4)-alpha-D-glucosyl](n+1) + ADP + H(+)</text>
        <dbReference type="Rhea" id="RHEA:18189"/>
        <dbReference type="Rhea" id="RHEA-COMP:9584"/>
        <dbReference type="Rhea" id="RHEA-COMP:9587"/>
        <dbReference type="ChEBI" id="CHEBI:15378"/>
        <dbReference type="ChEBI" id="CHEBI:15444"/>
        <dbReference type="ChEBI" id="CHEBI:57498"/>
        <dbReference type="ChEBI" id="CHEBI:456216"/>
        <dbReference type="EC" id="2.4.1.21"/>
    </reaction>
</comment>
<evidence type="ECO:0000256" key="8">
    <source>
        <dbReference type="HAMAP-Rule" id="MF_00484"/>
    </source>
</evidence>
<evidence type="ECO:0000259" key="10">
    <source>
        <dbReference type="Pfam" id="PF08323"/>
    </source>
</evidence>
<dbReference type="CDD" id="cd03791">
    <property type="entry name" value="GT5_Glycogen_synthase_DULL1-like"/>
    <property type="match status" value="1"/>
</dbReference>
<name>A0ABN1K180_9BURK</name>